<comment type="caution">
    <text evidence="1">The sequence shown here is derived from an EMBL/GenBank/DDBJ whole genome shotgun (WGS) entry which is preliminary data.</text>
</comment>
<proteinExistence type="predicted"/>
<name>A0ACC3BB26_9EURO</name>
<dbReference type="EMBL" id="JAOPJF010000011">
    <property type="protein sequence ID" value="KAK1147524.1"/>
    <property type="molecule type" value="Genomic_DNA"/>
</dbReference>
<keyword evidence="2" id="KW-1185">Reference proteome</keyword>
<dbReference type="Proteomes" id="UP001177260">
    <property type="component" value="Unassembled WGS sequence"/>
</dbReference>
<sequence>MADASNAGYVAYPETKAGGKLIFNLVMASLTPYHQGYLIIVSSIPHGDISDRWFLAGPVVDNIKSEASRTGQEFRELRNTRSTTPVTTATGQPLTHYHSLLYSLLSWEQPRATAASFATVVTFIFAARYLPLLRWVFKFTYVALGFTTAAEIGGRVLFSQGLVKNFRPRKYYTVPKETLEGVMEDIEQLLDFVLLEFQRILFAENIVHTVAAFFAAFSAYWLIKFLPFWGLSLLAATIAYIGPLVYMSNREVIDAQIEHVQGIVESHAHQLKDLAEERAFRATGIVQQYVTDCSVKAQGLLPGQRRSVSPEVAKVAPTPVIKKEPEPEPAFTSSDFPEAPKTEPVAESIEQPPQYAEKEPLLAA</sequence>
<evidence type="ECO:0000313" key="2">
    <source>
        <dbReference type="Proteomes" id="UP001177260"/>
    </source>
</evidence>
<protein>
    <submittedName>
        <fullName evidence="1">Uncharacterized protein</fullName>
    </submittedName>
</protein>
<accession>A0ACC3BB26</accession>
<reference evidence="1 2" key="1">
    <citation type="journal article" date="2023" name="ACS Omega">
        <title>Identification of the Neoaspergillic Acid Biosynthesis Gene Cluster by Establishing an In Vitro CRISPR-Ribonucleoprotein Genetic System in Aspergillus melleus.</title>
        <authorList>
            <person name="Yuan B."/>
            <person name="Grau M.F."/>
            <person name="Murata R.M."/>
            <person name="Torok T."/>
            <person name="Venkateswaran K."/>
            <person name="Stajich J.E."/>
            <person name="Wang C.C.C."/>
        </authorList>
    </citation>
    <scope>NUCLEOTIDE SEQUENCE [LARGE SCALE GENOMIC DNA]</scope>
    <source>
        <strain evidence="1 2">IMV 1140</strain>
    </source>
</reference>
<organism evidence="1 2">
    <name type="scientific">Aspergillus melleus</name>
    <dbReference type="NCBI Taxonomy" id="138277"/>
    <lineage>
        <taxon>Eukaryota</taxon>
        <taxon>Fungi</taxon>
        <taxon>Dikarya</taxon>
        <taxon>Ascomycota</taxon>
        <taxon>Pezizomycotina</taxon>
        <taxon>Eurotiomycetes</taxon>
        <taxon>Eurotiomycetidae</taxon>
        <taxon>Eurotiales</taxon>
        <taxon>Aspergillaceae</taxon>
        <taxon>Aspergillus</taxon>
        <taxon>Aspergillus subgen. Circumdati</taxon>
    </lineage>
</organism>
<gene>
    <name evidence="1" type="ORF">N8T08_000865</name>
</gene>
<evidence type="ECO:0000313" key="1">
    <source>
        <dbReference type="EMBL" id="KAK1147524.1"/>
    </source>
</evidence>